<dbReference type="Pfam" id="PF00005">
    <property type="entry name" value="ABC_tran"/>
    <property type="match status" value="1"/>
</dbReference>
<evidence type="ECO:0000259" key="4">
    <source>
        <dbReference type="PROSITE" id="PS50893"/>
    </source>
</evidence>
<proteinExistence type="predicted"/>
<evidence type="ECO:0000313" key="6">
    <source>
        <dbReference type="Proteomes" id="UP001595583"/>
    </source>
</evidence>
<dbReference type="InterPro" id="IPR051120">
    <property type="entry name" value="ABC_AA/LPS_Transport"/>
</dbReference>
<protein>
    <submittedName>
        <fullName evidence="5">ABC transporter ATP-binding protein</fullName>
    </submittedName>
</protein>
<dbReference type="InterPro" id="IPR032823">
    <property type="entry name" value="BCA_ABC_TP_C"/>
</dbReference>
<name>A0ABV7KB56_9HYPH</name>
<evidence type="ECO:0000256" key="2">
    <source>
        <dbReference type="ARBA" id="ARBA00022741"/>
    </source>
</evidence>
<gene>
    <name evidence="5" type="ORF">ACFOHJ_04945</name>
</gene>
<evidence type="ECO:0000313" key="5">
    <source>
        <dbReference type="EMBL" id="MFC3205551.1"/>
    </source>
</evidence>
<dbReference type="GO" id="GO:0005524">
    <property type="term" value="F:ATP binding"/>
    <property type="evidence" value="ECO:0007669"/>
    <property type="project" value="UniProtKB-KW"/>
</dbReference>
<keyword evidence="1" id="KW-0813">Transport</keyword>
<dbReference type="SUPFAM" id="SSF52540">
    <property type="entry name" value="P-loop containing nucleoside triphosphate hydrolases"/>
    <property type="match status" value="1"/>
</dbReference>
<evidence type="ECO:0000256" key="1">
    <source>
        <dbReference type="ARBA" id="ARBA00022448"/>
    </source>
</evidence>
<comment type="caution">
    <text evidence="5">The sequence shown here is derived from an EMBL/GenBank/DDBJ whole genome shotgun (WGS) entry which is preliminary data.</text>
</comment>
<dbReference type="PROSITE" id="PS50893">
    <property type="entry name" value="ABC_TRANSPORTER_2"/>
    <property type="match status" value="1"/>
</dbReference>
<dbReference type="InterPro" id="IPR003439">
    <property type="entry name" value="ABC_transporter-like_ATP-bd"/>
</dbReference>
<feature type="domain" description="ABC transporter" evidence="4">
    <location>
        <begin position="13"/>
        <end position="260"/>
    </location>
</feature>
<evidence type="ECO:0000256" key="3">
    <source>
        <dbReference type="ARBA" id="ARBA00022840"/>
    </source>
</evidence>
<dbReference type="InterPro" id="IPR027417">
    <property type="entry name" value="P-loop_NTPase"/>
</dbReference>
<reference evidence="6" key="1">
    <citation type="journal article" date="2019" name="Int. J. Syst. Evol. Microbiol.">
        <title>The Global Catalogue of Microorganisms (GCM) 10K type strain sequencing project: providing services to taxonomists for standard genome sequencing and annotation.</title>
        <authorList>
            <consortium name="The Broad Institute Genomics Platform"/>
            <consortium name="The Broad Institute Genome Sequencing Center for Infectious Disease"/>
            <person name="Wu L."/>
            <person name="Ma J."/>
        </authorList>
    </citation>
    <scope>NUCLEOTIDE SEQUENCE [LARGE SCALE GENOMIC DNA]</scope>
    <source>
        <strain evidence="6">KCTC 52165</strain>
    </source>
</reference>
<dbReference type="Pfam" id="PF12399">
    <property type="entry name" value="BCA_ABC_TP_C"/>
    <property type="match status" value="1"/>
</dbReference>
<dbReference type="Proteomes" id="UP001595583">
    <property type="component" value="Unassembled WGS sequence"/>
</dbReference>
<accession>A0ABV7KB56</accession>
<dbReference type="PANTHER" id="PTHR45772:SF7">
    <property type="entry name" value="AMINO ACID ABC TRANSPORTER ATP-BINDING PROTEIN"/>
    <property type="match status" value="1"/>
</dbReference>
<dbReference type="PANTHER" id="PTHR45772">
    <property type="entry name" value="CONSERVED COMPONENT OF ABC TRANSPORTER FOR NATURAL AMINO ACIDS-RELATED"/>
    <property type="match status" value="1"/>
</dbReference>
<dbReference type="SMART" id="SM00382">
    <property type="entry name" value="AAA"/>
    <property type="match status" value="1"/>
</dbReference>
<dbReference type="InterPro" id="IPR003593">
    <property type="entry name" value="AAA+_ATPase"/>
</dbReference>
<dbReference type="Gene3D" id="3.40.50.300">
    <property type="entry name" value="P-loop containing nucleotide triphosphate hydrolases"/>
    <property type="match status" value="1"/>
</dbReference>
<sequence>MTQNPQISAEPVLSCRGLTVRFGGLVAVRGVDLDVHGATIHALIGPNGAGKSTLINCLTGFVKASGGETLLAGRPVAGKAAYEVAELGMARTFQNIRLFGGMTVLENVLVGCHRNLERSILDLLFRRAKAAEEEARFIDQARELLAFVGLNGRDGQLAGSLAYGHQRRLEIARALMLAPSVLLLDEPMAGMNVVEKAELAELISQIRADGTAILLVEHDVEIVRSLSDRVTVLHHGEKIADGPPDGIFADARVQSAYLGREVTHAEG</sequence>
<keyword evidence="3 5" id="KW-0067">ATP-binding</keyword>
<keyword evidence="6" id="KW-1185">Reference proteome</keyword>
<dbReference type="CDD" id="cd03219">
    <property type="entry name" value="ABC_Mj1267_LivG_branched"/>
    <property type="match status" value="1"/>
</dbReference>
<dbReference type="EMBL" id="JBHRTK010000004">
    <property type="protein sequence ID" value="MFC3205551.1"/>
    <property type="molecule type" value="Genomic_DNA"/>
</dbReference>
<keyword evidence="2" id="KW-0547">Nucleotide-binding</keyword>
<organism evidence="5 6">
    <name type="scientific">Aquamicrobium soli</name>
    <dbReference type="NCBI Taxonomy" id="1811518"/>
    <lineage>
        <taxon>Bacteria</taxon>
        <taxon>Pseudomonadati</taxon>
        <taxon>Pseudomonadota</taxon>
        <taxon>Alphaproteobacteria</taxon>
        <taxon>Hyphomicrobiales</taxon>
        <taxon>Phyllobacteriaceae</taxon>
        <taxon>Aquamicrobium</taxon>
    </lineage>
</organism>
<dbReference type="RefSeq" id="WP_378219109.1">
    <property type="nucleotide sequence ID" value="NZ_JBHRTK010000004.1"/>
</dbReference>